<keyword evidence="2" id="KW-1185">Reference proteome</keyword>
<accession>A0A068SGZ0</accession>
<dbReference type="OrthoDB" id="2397687at2759"/>
<proteinExistence type="predicted"/>
<gene>
    <name evidence="1" type="ORF">LCOR_11873.1</name>
</gene>
<comment type="caution">
    <text evidence="1">The sequence shown here is derived from an EMBL/GenBank/DDBJ whole genome shotgun (WGS) entry which is preliminary data.</text>
</comment>
<dbReference type="AlphaFoldDB" id="A0A068SGZ0"/>
<organism evidence="1 2">
    <name type="scientific">Lichtheimia corymbifera JMRC:FSU:9682</name>
    <dbReference type="NCBI Taxonomy" id="1263082"/>
    <lineage>
        <taxon>Eukaryota</taxon>
        <taxon>Fungi</taxon>
        <taxon>Fungi incertae sedis</taxon>
        <taxon>Mucoromycota</taxon>
        <taxon>Mucoromycotina</taxon>
        <taxon>Mucoromycetes</taxon>
        <taxon>Mucorales</taxon>
        <taxon>Lichtheimiaceae</taxon>
        <taxon>Lichtheimia</taxon>
    </lineage>
</organism>
<dbReference type="Proteomes" id="UP000027586">
    <property type="component" value="Unassembled WGS sequence"/>
</dbReference>
<evidence type="ECO:0000313" key="2">
    <source>
        <dbReference type="Proteomes" id="UP000027586"/>
    </source>
</evidence>
<dbReference type="VEuPathDB" id="FungiDB:LCOR_11873.1"/>
<protein>
    <submittedName>
        <fullName evidence="1">Uncharacterized protein</fullName>
    </submittedName>
</protein>
<sequence>MYSHCTNIILLYYIILSDTERGNLEYENNGAYHEADGGLDYDSSKGHDEYDETGIAQSDVDMDQDGISTASYDISTRHLDIRETAAKSYDRSVEQIQKRLEAALDSIAVYEVGDVVGVVIEKRIRTKDDPRHIPVIVHDKVTTRDGYTMYKVVCAYGAITRTYHARELVSFGDIEFEELKDMDYTTMVRAIPPITVKEALALMREKHSRSFIERCCHCKAGCKTSRCPCKKKNTKCTKHCHPDHAMLCSNVDSNHQTTKQYRRQAGNRKARVTKPAFTRPMTRALTRRETRRSKYYN</sequence>
<reference evidence="1" key="1">
    <citation type="submission" date="2013-08" db="EMBL/GenBank/DDBJ databases">
        <title>Gene expansion shapes genome architecture in the human pathogen Lichtheimia corymbifera: an evolutionary genomics analysis in the ancient terrestrial Mucorales (Mucoromycotina).</title>
        <authorList>
            <person name="Schwartze V.U."/>
            <person name="Winter S."/>
            <person name="Shelest E."/>
            <person name="Marcet-Houben M."/>
            <person name="Horn F."/>
            <person name="Wehner S."/>
            <person name="Hoffmann K."/>
            <person name="Riege K."/>
            <person name="Sammeth M."/>
            <person name="Nowrousian M."/>
            <person name="Valiante V."/>
            <person name="Linde J."/>
            <person name="Jacobsen I.D."/>
            <person name="Marz M."/>
            <person name="Brakhage A.A."/>
            <person name="Gabaldon T."/>
            <person name="Bocker S."/>
            <person name="Voigt K."/>
        </authorList>
    </citation>
    <scope>NUCLEOTIDE SEQUENCE [LARGE SCALE GENOMIC DNA]</scope>
    <source>
        <strain evidence="1">FSU 9682</strain>
    </source>
</reference>
<dbReference type="EMBL" id="CBTN010000131">
    <property type="protein sequence ID" value="CDH61097.1"/>
    <property type="molecule type" value="Genomic_DNA"/>
</dbReference>
<evidence type="ECO:0000313" key="1">
    <source>
        <dbReference type="EMBL" id="CDH61097.1"/>
    </source>
</evidence>
<name>A0A068SGZ0_9FUNG</name>